<dbReference type="AlphaFoldDB" id="A0A415DAN0"/>
<organism evidence="2 4">
    <name type="scientific">Phocaeicola vulgatus</name>
    <name type="common">Bacteroides vulgatus</name>
    <dbReference type="NCBI Taxonomy" id="821"/>
    <lineage>
        <taxon>Bacteria</taxon>
        <taxon>Pseudomonadati</taxon>
        <taxon>Bacteroidota</taxon>
        <taxon>Bacteroidia</taxon>
        <taxon>Bacteroidales</taxon>
        <taxon>Bacteroidaceae</taxon>
        <taxon>Phocaeicola</taxon>
    </lineage>
</organism>
<protein>
    <submittedName>
        <fullName evidence="2">Nucleotidyl transferase AbiEii/AbiGii toxin family protein</fullName>
    </submittedName>
</protein>
<dbReference type="EMBL" id="QRMN01000124">
    <property type="protein sequence ID" value="RHJ66784.1"/>
    <property type="molecule type" value="Genomic_DNA"/>
</dbReference>
<accession>A0A415DAN0</accession>
<evidence type="ECO:0000313" key="2">
    <source>
        <dbReference type="EMBL" id="RHJ66784.1"/>
    </source>
</evidence>
<sequence>MDTSDITRSYIIETARKYGFQRDTLEKVIRLYQILKDMSGIPLFRDCFALKGGTAINLVCFNLPRLSVDIDLDFTRFGRMPELLPLRKEIKSALFDLLQSRGYTVGKLGKELHTLDQWTFNYRSIAGNNDHIKMELNYGIRNHFLPVVSKEINLDIVPDAGIRFPTLHPCELFTTKINALIERRAVRDLFDVYSLSQSNMLSTLREREMLKKGIVFYQTIGVEGTARKEIDLSGIMDIEPSRIRSQLMPLLPSGKKFFPIDIAKRSTMQYLTSILTLSPREREYMESFSKGIYKPELLFSDPEIIRRITDHPMALWKISRITAAPGLSSRHRQIKRRGRKL</sequence>
<reference evidence="3 4" key="1">
    <citation type="submission" date="2018-08" db="EMBL/GenBank/DDBJ databases">
        <title>A genome reference for cultivated species of the human gut microbiota.</title>
        <authorList>
            <person name="Zou Y."/>
            <person name="Xue W."/>
            <person name="Luo G."/>
        </authorList>
    </citation>
    <scope>NUCLEOTIDE SEQUENCE [LARGE SCALE GENOMIC DNA]</scope>
    <source>
        <strain evidence="2 4">AM09-18</strain>
        <strain evidence="1 3">AM30-40</strain>
    </source>
</reference>
<gene>
    <name evidence="2" type="ORF">DW105_23005</name>
    <name evidence="1" type="ORF">DW783_19390</name>
</gene>
<evidence type="ECO:0000313" key="1">
    <source>
        <dbReference type="EMBL" id="RHD72655.1"/>
    </source>
</evidence>
<evidence type="ECO:0000313" key="4">
    <source>
        <dbReference type="Proteomes" id="UP000283958"/>
    </source>
</evidence>
<dbReference type="InterPro" id="IPR014942">
    <property type="entry name" value="AbiEii"/>
</dbReference>
<dbReference type="EMBL" id="QSJM01000079">
    <property type="protein sequence ID" value="RHD72655.1"/>
    <property type="molecule type" value="Genomic_DNA"/>
</dbReference>
<keyword evidence="2" id="KW-0808">Transferase</keyword>
<dbReference type="Gene3D" id="3.10.450.620">
    <property type="entry name" value="JHP933, nucleotidyltransferase-like core domain"/>
    <property type="match status" value="1"/>
</dbReference>
<proteinExistence type="predicted"/>
<name>A0A415DAN0_PHOVU</name>
<dbReference type="Proteomes" id="UP000283958">
    <property type="component" value="Unassembled WGS sequence"/>
</dbReference>
<dbReference type="RefSeq" id="WP_118171318.1">
    <property type="nucleotide sequence ID" value="NZ_CP181425.1"/>
</dbReference>
<dbReference type="Proteomes" id="UP000283429">
    <property type="component" value="Unassembled WGS sequence"/>
</dbReference>
<dbReference type="GO" id="GO:0016740">
    <property type="term" value="F:transferase activity"/>
    <property type="evidence" value="ECO:0007669"/>
    <property type="project" value="UniProtKB-KW"/>
</dbReference>
<comment type="caution">
    <text evidence="2">The sequence shown here is derived from an EMBL/GenBank/DDBJ whole genome shotgun (WGS) entry which is preliminary data.</text>
</comment>
<dbReference type="Pfam" id="PF08843">
    <property type="entry name" value="AbiEii"/>
    <property type="match status" value="1"/>
</dbReference>
<evidence type="ECO:0000313" key="3">
    <source>
        <dbReference type="Proteomes" id="UP000283429"/>
    </source>
</evidence>